<keyword evidence="1" id="KW-0472">Membrane</keyword>
<feature type="transmembrane region" description="Helical" evidence="1">
    <location>
        <begin position="232"/>
        <end position="255"/>
    </location>
</feature>
<dbReference type="PANTHER" id="PTHR14969:SF13">
    <property type="entry name" value="AT30094P"/>
    <property type="match status" value="1"/>
</dbReference>
<feature type="transmembrane region" description="Helical" evidence="1">
    <location>
        <begin position="299"/>
        <end position="320"/>
    </location>
</feature>
<feature type="transmembrane region" description="Helical" evidence="1">
    <location>
        <begin position="67"/>
        <end position="86"/>
    </location>
</feature>
<dbReference type="EMBL" id="JACCFS010000001">
    <property type="protein sequence ID" value="NYJ33343.1"/>
    <property type="molecule type" value="Genomic_DNA"/>
</dbReference>
<feature type="transmembrane region" description="Helical" evidence="1">
    <location>
        <begin position="275"/>
        <end position="293"/>
    </location>
</feature>
<dbReference type="PANTHER" id="PTHR14969">
    <property type="entry name" value="SPHINGOSINE-1-PHOSPHATE PHOSPHOHYDROLASE"/>
    <property type="match status" value="1"/>
</dbReference>
<dbReference type="Proteomes" id="UP000572051">
    <property type="component" value="Unassembled WGS sequence"/>
</dbReference>
<dbReference type="RefSeq" id="WP_246406077.1">
    <property type="nucleotide sequence ID" value="NZ_JACCFS010000001.1"/>
</dbReference>
<dbReference type="SUPFAM" id="SSF48317">
    <property type="entry name" value="Acid phosphatase/Vanadium-dependent haloperoxidase"/>
    <property type="match status" value="1"/>
</dbReference>
<keyword evidence="1" id="KW-1133">Transmembrane helix</keyword>
<gene>
    <name evidence="3" type="ORF">HNR10_001224</name>
</gene>
<feature type="transmembrane region" description="Helical" evidence="1">
    <location>
        <begin position="158"/>
        <end position="175"/>
    </location>
</feature>
<organism evidence="3 4">
    <name type="scientific">Nocardiopsis aegyptia</name>
    <dbReference type="NCBI Taxonomy" id="220378"/>
    <lineage>
        <taxon>Bacteria</taxon>
        <taxon>Bacillati</taxon>
        <taxon>Actinomycetota</taxon>
        <taxon>Actinomycetes</taxon>
        <taxon>Streptosporangiales</taxon>
        <taxon>Nocardiopsidaceae</taxon>
        <taxon>Nocardiopsis</taxon>
    </lineage>
</organism>
<accession>A0A7Z0EL72</accession>
<feature type="transmembrane region" description="Helical" evidence="1">
    <location>
        <begin position="191"/>
        <end position="212"/>
    </location>
</feature>
<evidence type="ECO:0000313" key="4">
    <source>
        <dbReference type="Proteomes" id="UP000572051"/>
    </source>
</evidence>
<protein>
    <submittedName>
        <fullName evidence="3">Membrane-associated phospholipid phosphatase</fullName>
    </submittedName>
</protein>
<dbReference type="AlphaFoldDB" id="A0A7Z0EL72"/>
<evidence type="ECO:0000313" key="3">
    <source>
        <dbReference type="EMBL" id="NYJ33343.1"/>
    </source>
</evidence>
<evidence type="ECO:0000259" key="2">
    <source>
        <dbReference type="SMART" id="SM00014"/>
    </source>
</evidence>
<keyword evidence="1" id="KW-0812">Transmembrane</keyword>
<reference evidence="3 4" key="1">
    <citation type="submission" date="2020-07" db="EMBL/GenBank/DDBJ databases">
        <title>Sequencing the genomes of 1000 actinobacteria strains.</title>
        <authorList>
            <person name="Klenk H.-P."/>
        </authorList>
    </citation>
    <scope>NUCLEOTIDE SEQUENCE [LARGE SCALE GENOMIC DNA]</scope>
    <source>
        <strain evidence="3 4">DSM 44442</strain>
    </source>
</reference>
<keyword evidence="4" id="KW-1185">Reference proteome</keyword>
<evidence type="ECO:0000256" key="1">
    <source>
        <dbReference type="SAM" id="Phobius"/>
    </source>
</evidence>
<dbReference type="Pfam" id="PF01569">
    <property type="entry name" value="PAP2"/>
    <property type="match status" value="1"/>
</dbReference>
<dbReference type="InterPro" id="IPR000326">
    <property type="entry name" value="PAP2/HPO"/>
</dbReference>
<dbReference type="SMART" id="SM00014">
    <property type="entry name" value="acidPPc"/>
    <property type="match status" value="1"/>
</dbReference>
<feature type="domain" description="Phosphatidic acid phosphatase type 2/haloperoxidase" evidence="2">
    <location>
        <begin position="65"/>
        <end position="173"/>
    </location>
</feature>
<name>A0A7Z0EL72_9ACTN</name>
<feature type="transmembrane region" description="Helical" evidence="1">
    <location>
        <begin position="38"/>
        <end position="60"/>
    </location>
</feature>
<feature type="transmembrane region" description="Helical" evidence="1">
    <location>
        <begin position="132"/>
        <end position="152"/>
    </location>
</feature>
<comment type="caution">
    <text evidence="3">The sequence shown here is derived from an EMBL/GenBank/DDBJ whole genome shotgun (WGS) entry which is preliminary data.</text>
</comment>
<dbReference type="InterPro" id="IPR036938">
    <property type="entry name" value="PAP2/HPO_sf"/>
</dbReference>
<dbReference type="Gene3D" id="1.20.144.10">
    <property type="entry name" value="Phosphatidic acid phosphatase type 2/haloperoxidase"/>
    <property type="match status" value="1"/>
</dbReference>
<proteinExistence type="predicted"/>
<sequence>MNAGTSEQLAMDVLWEAETTPILWFQGLGDWLSVPFELITAIGSQTAFIILVALVFWCVNASVGARLFVVLIASTTLNTLLKSLFYGARPYWFSANVSTHSTESSFGIPSGHAQGSTVMWGYLGAKSGDRRWMWAAGVLIALICLSRVYLGVHFVSDVLAGLLLGGAVLWAALRWEDRVLGWWRGLDTRRWALYLVLASLLPCVLAVLWQFGVRADWAPPADWIGSTPADPAGHSLESLFTAAGALLGGVTGLTLLDRRGGFSAAGTLTARAGRFALGISVVLLLEVVGHLLFRDLTGLAAAVAAYAVYSALAFWATFAAPEMFVRGGLAARADRDADTPTGPDRA</sequence>